<dbReference type="AlphaFoldDB" id="A0A947DF61"/>
<feature type="domain" description="Guanylate cyclase" evidence="2">
    <location>
        <begin position="17"/>
        <end position="127"/>
    </location>
</feature>
<dbReference type="InterPro" id="IPR029787">
    <property type="entry name" value="Nucleotide_cyclase"/>
</dbReference>
<dbReference type="Pfam" id="PF00211">
    <property type="entry name" value="Guanylate_cyc"/>
    <property type="match status" value="1"/>
</dbReference>
<dbReference type="InterPro" id="IPR050697">
    <property type="entry name" value="Adenylyl/Guanylyl_Cyclase_3/4"/>
</dbReference>
<dbReference type="Gene3D" id="3.30.70.1230">
    <property type="entry name" value="Nucleotide cyclase"/>
    <property type="match status" value="1"/>
</dbReference>
<dbReference type="PANTHER" id="PTHR43081">
    <property type="entry name" value="ADENYLATE CYCLASE, TERMINAL-DIFFERENTIATION SPECIFIC-RELATED"/>
    <property type="match status" value="1"/>
</dbReference>
<accession>A0A947DF61</accession>
<reference evidence="3" key="1">
    <citation type="submission" date="2020-11" db="EMBL/GenBank/DDBJ databases">
        <authorList>
            <person name="Konstantinou D."/>
            <person name="Gkelis S."/>
            <person name="Popin R."/>
            <person name="Fewer D."/>
            <person name="Sivonen K."/>
        </authorList>
    </citation>
    <scope>NUCLEOTIDE SEQUENCE</scope>
    <source>
        <strain evidence="3">TAU-MAC 1115</strain>
    </source>
</reference>
<dbReference type="InterPro" id="IPR001054">
    <property type="entry name" value="A/G_cyclase"/>
</dbReference>
<name>A0A947DF61_9CYAN</name>
<dbReference type="PANTHER" id="PTHR43081:SF19">
    <property type="entry name" value="PH-SENSITIVE ADENYLATE CYCLASE RV1264"/>
    <property type="match status" value="1"/>
</dbReference>
<evidence type="ECO:0000256" key="1">
    <source>
        <dbReference type="ARBA" id="ARBA00005381"/>
    </source>
</evidence>
<dbReference type="GO" id="GO:0035556">
    <property type="term" value="P:intracellular signal transduction"/>
    <property type="evidence" value="ECO:0007669"/>
    <property type="project" value="InterPro"/>
</dbReference>
<dbReference type="Proteomes" id="UP000717364">
    <property type="component" value="Unassembled WGS sequence"/>
</dbReference>
<comment type="caution">
    <text evidence="3">The sequence shown here is derived from an EMBL/GenBank/DDBJ whole genome shotgun (WGS) entry which is preliminary data.</text>
</comment>
<dbReference type="GO" id="GO:0006171">
    <property type="term" value="P:cAMP biosynthetic process"/>
    <property type="evidence" value="ECO:0007669"/>
    <property type="project" value="TreeGrafter"/>
</dbReference>
<dbReference type="PROSITE" id="PS50125">
    <property type="entry name" value="GUANYLATE_CYCLASE_2"/>
    <property type="match status" value="1"/>
</dbReference>
<keyword evidence="4" id="KW-1185">Reference proteome</keyword>
<protein>
    <submittedName>
        <fullName evidence="3">Adenylate/guanylate cyclase domain-containing protein</fullName>
    </submittedName>
</protein>
<gene>
    <name evidence="3" type="ORF">IXB50_07580</name>
</gene>
<reference evidence="3" key="2">
    <citation type="journal article" date="2021" name="Mar. Drugs">
        <title>Genome Reduction and Secondary Metabolism of the Marine Sponge-Associated Cyanobacterium Leptothoe.</title>
        <authorList>
            <person name="Konstantinou D."/>
            <person name="Popin R.V."/>
            <person name="Fewer D.P."/>
            <person name="Sivonen K."/>
            <person name="Gkelis S."/>
        </authorList>
    </citation>
    <scope>NUCLEOTIDE SEQUENCE</scope>
    <source>
        <strain evidence="3">TAU-MAC 1115</strain>
    </source>
</reference>
<dbReference type="EMBL" id="JADOES010000010">
    <property type="protein sequence ID" value="MBT9315284.1"/>
    <property type="molecule type" value="Genomic_DNA"/>
</dbReference>
<comment type="similarity">
    <text evidence="1">Belongs to the adenylyl cyclase class-3 family.</text>
</comment>
<evidence type="ECO:0000313" key="3">
    <source>
        <dbReference type="EMBL" id="MBT9315284.1"/>
    </source>
</evidence>
<proteinExistence type="inferred from homology"/>
<dbReference type="RefSeq" id="WP_215608346.1">
    <property type="nucleotide sequence ID" value="NZ_JADOES010000010.1"/>
</dbReference>
<dbReference type="GO" id="GO:0004016">
    <property type="term" value="F:adenylate cyclase activity"/>
    <property type="evidence" value="ECO:0007669"/>
    <property type="project" value="UniProtKB-ARBA"/>
</dbReference>
<evidence type="ECO:0000259" key="2">
    <source>
        <dbReference type="PROSITE" id="PS50125"/>
    </source>
</evidence>
<organism evidence="3 4">
    <name type="scientific">Leptothoe spongobia TAU-MAC 1115</name>
    <dbReference type="NCBI Taxonomy" id="1967444"/>
    <lineage>
        <taxon>Bacteria</taxon>
        <taxon>Bacillati</taxon>
        <taxon>Cyanobacteriota</taxon>
        <taxon>Cyanophyceae</taxon>
        <taxon>Nodosilineales</taxon>
        <taxon>Cymatolegaceae</taxon>
        <taxon>Leptothoe</taxon>
        <taxon>Leptothoe spongobia</taxon>
    </lineage>
</organism>
<sequence>MEGAQQSLQNQQRVLAAIVVTDAVGFSAQMSADEERALATINRDLKQIAGLCNVFKGQVLKSTGDGLLMCFFSAAQAVACALNIQKKLRGDSKRDSFDHRIGIHLGDVYINNSDVMGNGVNIAARLESFAAPGEICVSQVVYDVVKSRLDLDATFLGPLNLKNIQEQVPAYQLRPVIDLDICDAELTRPFFAEGVEGYVFDSPLDQALQALSDHADHLRIKKLIFGTCQNLWENDTTVLDQFSLEHLIDSLMQRNPSVDQCRASLYRIVATLNHKEVYSDVAEVILQSLTPLYIERAANLLPEAHPASHPGNSEEVAEEVAGESKDRYQHVADDLEHDAQIIRIKKVLYCLCHKVWETDIQKIEQADTAILVKQLYQLTPTPNDLKYRLRHLLHHLNRKAKYTKIVNIIFKAFHPLYSVQTELIPMSTPGLQNANDTDSPETCFGDLPVGIHPDNTVAFSAKAVEGPPMGDIAQVKDRADLFELRLDIIKYCNPLRAKILLHSTLYSPFTGSSQEWSLLRSKTLEDFLREVFNYCSSFQDLESKLSIIVHCLEDTDENEPVVTSILNAIKPYYAEPPSETTAPAEVSRAVMSAAVTSMRPASYG</sequence>
<dbReference type="CDD" id="cd07302">
    <property type="entry name" value="CHD"/>
    <property type="match status" value="1"/>
</dbReference>
<dbReference type="SUPFAM" id="SSF55073">
    <property type="entry name" value="Nucleotide cyclase"/>
    <property type="match status" value="1"/>
</dbReference>
<evidence type="ECO:0000313" key="4">
    <source>
        <dbReference type="Proteomes" id="UP000717364"/>
    </source>
</evidence>